<reference evidence="1" key="1">
    <citation type="submission" date="2021-09" db="EMBL/GenBank/DDBJ databases">
        <title>Isolation and characterization of 3-chlorobenzoate degrading bacteria from soils in Shizuoka.</title>
        <authorList>
            <person name="Ifat A."/>
            <person name="Ogawa N."/>
            <person name="Kimbara K."/>
            <person name="Moriuchi R."/>
            <person name="Dohra H."/>
            <person name="Shintani M."/>
        </authorList>
    </citation>
    <scope>NUCLEOTIDE SEQUENCE</scope>
    <source>
        <strain evidence="1">19CS2-2</strain>
    </source>
</reference>
<dbReference type="EMBL" id="BPUR01000037">
    <property type="protein sequence ID" value="GJH22244.1"/>
    <property type="molecule type" value="Genomic_DNA"/>
</dbReference>
<gene>
    <name evidence="1" type="ORF">CBA19CS22_36900</name>
</gene>
<dbReference type="Proteomes" id="UP001055013">
    <property type="component" value="Unassembled WGS sequence"/>
</dbReference>
<proteinExistence type="predicted"/>
<keyword evidence="1" id="KW-0238">DNA-binding</keyword>
<keyword evidence="2" id="KW-1185">Reference proteome</keyword>
<name>A0ACB5R4H1_9BURK</name>
<accession>A0ACB5R4H1</accession>
<protein>
    <submittedName>
        <fullName evidence="1">Integrase arm-type DNA-binding domain-containing protein</fullName>
    </submittedName>
</protein>
<organism evidence="1 2">
    <name type="scientific">Caballeronia novacaledonica</name>
    <dbReference type="NCBI Taxonomy" id="1544861"/>
    <lineage>
        <taxon>Bacteria</taxon>
        <taxon>Pseudomonadati</taxon>
        <taxon>Pseudomonadota</taxon>
        <taxon>Betaproteobacteria</taxon>
        <taxon>Burkholderiales</taxon>
        <taxon>Burkholderiaceae</taxon>
        <taxon>Caballeronia</taxon>
    </lineage>
</organism>
<evidence type="ECO:0000313" key="1">
    <source>
        <dbReference type="EMBL" id="GJH22244.1"/>
    </source>
</evidence>
<comment type="caution">
    <text evidence="1">The sequence shown here is derived from an EMBL/GenBank/DDBJ whole genome shotgun (WGS) entry which is preliminary data.</text>
</comment>
<evidence type="ECO:0000313" key="2">
    <source>
        <dbReference type="Proteomes" id="UP001055013"/>
    </source>
</evidence>
<sequence length="430" mass="47884">MPLTKKLTAAAVKHATPLAPAQPGGKPRARYLSDGGNLFLQVSPSGSKSWIFRYARNGREREAGLGGLDVVSLAMARVRALDMRQQLSTGVDPLSAERTARREARRANSQRMSFNKAAEKALADRKLKTDKQRREWQSHFERFASPVIGRLDCHEVRPEDIAAVLRPIWTEMNPTARVILRRLQVVFDWWQRETGASGENPADTEAVEKLLPRVEHEGGHRAAIEWKHMPDAMAKLRALEGTAARAVEFLAHVGVREQVARLVTWSELDLDAAHWSIPAERMKMDSPFTVPLSVPVLDLLRALPSYHGGDFDPAALVFLSPRGRAYANSQLNDVLRDAGYQTGEATLHGLRTSVRSWIGDTMPDVPPHVGDAVIQHEKRGKLRRIYERTVFLSQREPIMKAWSAYLTESAKTVASDSAPPAEVLEAELAN</sequence>